<organism evidence="18">
    <name type="scientific">Phytobacter massiliensis</name>
    <dbReference type="NCBI Taxonomy" id="1485952"/>
    <lineage>
        <taxon>Bacteria</taxon>
        <taxon>Pseudomonadati</taxon>
        <taxon>Pseudomonadota</taxon>
        <taxon>Gammaproteobacteria</taxon>
        <taxon>Enterobacterales</taxon>
        <taxon>Enterobacteriaceae</taxon>
        <taxon>Phytobacter</taxon>
    </lineage>
</organism>
<dbReference type="InterPro" id="IPR050428">
    <property type="entry name" value="TCS_sensor_his_kinase"/>
</dbReference>
<dbReference type="SMART" id="SM00387">
    <property type="entry name" value="HATPase_c"/>
    <property type="match status" value="1"/>
</dbReference>
<evidence type="ECO:0000256" key="12">
    <source>
        <dbReference type="ARBA" id="ARBA00022840"/>
    </source>
</evidence>
<reference evidence="18" key="1">
    <citation type="submission" date="2019-11" db="EMBL/GenBank/DDBJ databases">
        <authorList>
            <person name="Feng L."/>
        </authorList>
    </citation>
    <scope>NUCLEOTIDE SEQUENCE</scope>
    <source>
        <strain evidence="18">EMassiliensisLFYP7</strain>
    </source>
</reference>
<protein>
    <recommendedName>
        <fullName evidence="4">Sensor protein QseC</fullName>
        <ecNumber evidence="3">2.7.13.3</ecNumber>
    </recommendedName>
</protein>
<name>A0A6N2YLI5_9ENTR</name>
<evidence type="ECO:0000256" key="11">
    <source>
        <dbReference type="ARBA" id="ARBA00022777"/>
    </source>
</evidence>
<comment type="catalytic activity">
    <reaction evidence="1">
        <text>ATP + protein L-histidine = ADP + protein N-phospho-L-histidine.</text>
        <dbReference type="EC" id="2.7.13.3"/>
    </reaction>
</comment>
<sequence>MKRLKTGSLRLRLTLLFSVLAVAAWLCASLFAWQQTRKNLNELFDTQQMLFAKRLSTLSLTEVGSSPLALPSDRKIKHGHLDDDVLAFAIYTVDGRQVLHDGENGKRIPWAYHWDGFENGHLQNDDDEWRFLWLTSADGRYRIVVGQEKEYRQEMAFDIITSQLTPWLVALPLMLLLLIMLLSYELQPLKKLSRSLRTREPDSAAPLSMSGLPGEVRPLVDALNHHFARTHEMMARERRFTSDAAHELRSPLAALKVQTEVAQLSQDDPPARQKALTQLHTGIDRATRLVEQLLTLSRLDSLDKLQDVETVSLGNLLQSAVMDIYPSARQAGTDVRLHIAADVSLAGQPLLLSMMVRNLLDNAVRYSPPGSMVDVTLETNVLRVSDNGPGMSPQALARAGERFYRPPGQQATGSGLGLSIVRRIAQMHHLSVAFRNGDPAGFVAEIRW</sequence>
<dbReference type="InterPro" id="IPR003661">
    <property type="entry name" value="HisK_dim/P_dom"/>
</dbReference>
<dbReference type="GO" id="GO:0000155">
    <property type="term" value="F:phosphorelay sensor kinase activity"/>
    <property type="evidence" value="ECO:0007669"/>
    <property type="project" value="InterPro"/>
</dbReference>
<evidence type="ECO:0000256" key="7">
    <source>
        <dbReference type="ARBA" id="ARBA00022553"/>
    </source>
</evidence>
<dbReference type="Gene3D" id="3.30.565.10">
    <property type="entry name" value="Histidine kinase-like ATPase, C-terminal domain"/>
    <property type="match status" value="1"/>
</dbReference>
<dbReference type="InterPro" id="IPR004358">
    <property type="entry name" value="Sig_transdc_His_kin-like_C"/>
</dbReference>
<dbReference type="AlphaFoldDB" id="A0A6N2YLI5"/>
<dbReference type="GO" id="GO:0005524">
    <property type="term" value="F:ATP binding"/>
    <property type="evidence" value="ECO:0007669"/>
    <property type="project" value="UniProtKB-KW"/>
</dbReference>
<dbReference type="NCBIfam" id="NF007664">
    <property type="entry name" value="PRK10337.1"/>
    <property type="match status" value="1"/>
</dbReference>
<dbReference type="PRINTS" id="PR00344">
    <property type="entry name" value="BCTRLSENSOR"/>
</dbReference>
<dbReference type="RefSeq" id="WP_156564421.1">
    <property type="nucleotide sequence ID" value="NZ_CACRTZ010000001.1"/>
</dbReference>
<evidence type="ECO:0000256" key="16">
    <source>
        <dbReference type="SAM" id="Phobius"/>
    </source>
</evidence>
<evidence type="ECO:0000256" key="1">
    <source>
        <dbReference type="ARBA" id="ARBA00000085"/>
    </source>
</evidence>
<keyword evidence="6" id="KW-0997">Cell inner membrane</keyword>
<keyword evidence="12" id="KW-0067">ATP-binding</keyword>
<evidence type="ECO:0000256" key="15">
    <source>
        <dbReference type="ARBA" id="ARBA00023136"/>
    </source>
</evidence>
<evidence type="ECO:0000256" key="4">
    <source>
        <dbReference type="ARBA" id="ARBA00017234"/>
    </source>
</evidence>
<dbReference type="FunFam" id="1.10.287.130:FF:000035">
    <property type="entry name" value="Two-component sensor histidine kinase"/>
    <property type="match status" value="1"/>
</dbReference>
<evidence type="ECO:0000259" key="17">
    <source>
        <dbReference type="PROSITE" id="PS50109"/>
    </source>
</evidence>
<dbReference type="EC" id="2.7.13.3" evidence="3"/>
<dbReference type="InterPro" id="IPR036890">
    <property type="entry name" value="HATPase_C_sf"/>
</dbReference>
<gene>
    <name evidence="18" type="primary">qseC</name>
    <name evidence="18" type="ORF">EMLFYP7_00188</name>
</gene>
<keyword evidence="10" id="KW-0547">Nucleotide-binding</keyword>
<dbReference type="PROSITE" id="PS50109">
    <property type="entry name" value="HIS_KIN"/>
    <property type="match status" value="1"/>
</dbReference>
<feature type="transmembrane region" description="Helical" evidence="16">
    <location>
        <begin position="164"/>
        <end position="184"/>
    </location>
</feature>
<dbReference type="CDD" id="cd00082">
    <property type="entry name" value="HisKA"/>
    <property type="match status" value="1"/>
</dbReference>
<dbReference type="Gene3D" id="1.20.5.1040">
    <property type="entry name" value="Sensor protein qsec"/>
    <property type="match status" value="2"/>
</dbReference>
<evidence type="ECO:0000256" key="10">
    <source>
        <dbReference type="ARBA" id="ARBA00022741"/>
    </source>
</evidence>
<keyword evidence="13 16" id="KW-1133">Transmembrane helix</keyword>
<keyword evidence="7" id="KW-0597">Phosphoprotein</keyword>
<evidence type="ECO:0000256" key="9">
    <source>
        <dbReference type="ARBA" id="ARBA00022692"/>
    </source>
</evidence>
<dbReference type="InterPro" id="IPR003594">
    <property type="entry name" value="HATPase_dom"/>
</dbReference>
<dbReference type="InterPro" id="IPR036097">
    <property type="entry name" value="HisK_dim/P_sf"/>
</dbReference>
<dbReference type="SMART" id="SM00388">
    <property type="entry name" value="HisKA"/>
    <property type="match status" value="1"/>
</dbReference>
<keyword evidence="15 16" id="KW-0472">Membrane</keyword>
<evidence type="ECO:0000256" key="3">
    <source>
        <dbReference type="ARBA" id="ARBA00012438"/>
    </source>
</evidence>
<dbReference type="SUPFAM" id="SSF55874">
    <property type="entry name" value="ATPase domain of HSP90 chaperone/DNA topoisomerase II/histidine kinase"/>
    <property type="match status" value="1"/>
</dbReference>
<evidence type="ECO:0000256" key="6">
    <source>
        <dbReference type="ARBA" id="ARBA00022519"/>
    </source>
</evidence>
<keyword evidence="11" id="KW-0418">Kinase</keyword>
<proteinExistence type="predicted"/>
<evidence type="ECO:0000256" key="14">
    <source>
        <dbReference type="ARBA" id="ARBA00023012"/>
    </source>
</evidence>
<dbReference type="PANTHER" id="PTHR45436">
    <property type="entry name" value="SENSOR HISTIDINE KINASE YKOH"/>
    <property type="match status" value="1"/>
</dbReference>
<keyword evidence="14" id="KW-0902">Two-component regulatory system</keyword>
<comment type="subcellular location">
    <subcellularLocation>
        <location evidence="2">Cell inner membrane</location>
        <topology evidence="2">Multi-pass membrane protein</topology>
    </subcellularLocation>
</comment>
<evidence type="ECO:0000256" key="2">
    <source>
        <dbReference type="ARBA" id="ARBA00004429"/>
    </source>
</evidence>
<evidence type="ECO:0000256" key="5">
    <source>
        <dbReference type="ARBA" id="ARBA00022475"/>
    </source>
</evidence>
<evidence type="ECO:0000256" key="8">
    <source>
        <dbReference type="ARBA" id="ARBA00022679"/>
    </source>
</evidence>
<dbReference type="GO" id="GO:0005886">
    <property type="term" value="C:plasma membrane"/>
    <property type="evidence" value="ECO:0007669"/>
    <property type="project" value="TreeGrafter"/>
</dbReference>
<dbReference type="InterPro" id="IPR059132">
    <property type="entry name" value="QseC"/>
</dbReference>
<keyword evidence="5" id="KW-1003">Cell membrane</keyword>
<evidence type="ECO:0000256" key="13">
    <source>
        <dbReference type="ARBA" id="ARBA00022989"/>
    </source>
</evidence>
<dbReference type="Pfam" id="PF00512">
    <property type="entry name" value="HisKA"/>
    <property type="match status" value="1"/>
</dbReference>
<dbReference type="PANTHER" id="PTHR45436:SF14">
    <property type="entry name" value="SENSOR PROTEIN QSEC"/>
    <property type="match status" value="1"/>
</dbReference>
<keyword evidence="8 18" id="KW-0808">Transferase</keyword>
<dbReference type="EMBL" id="CACRTZ010000001">
    <property type="protein sequence ID" value="VYT66997.1"/>
    <property type="molecule type" value="Genomic_DNA"/>
</dbReference>
<keyword evidence="9 16" id="KW-0812">Transmembrane</keyword>
<dbReference type="Gene3D" id="1.10.287.130">
    <property type="match status" value="1"/>
</dbReference>
<dbReference type="SUPFAM" id="SSF47384">
    <property type="entry name" value="Homodimeric domain of signal transducing histidine kinase"/>
    <property type="match status" value="1"/>
</dbReference>
<dbReference type="InterPro" id="IPR005467">
    <property type="entry name" value="His_kinase_dom"/>
</dbReference>
<evidence type="ECO:0000313" key="18">
    <source>
        <dbReference type="EMBL" id="VYT66997.1"/>
    </source>
</evidence>
<accession>A0A6N2YLI5</accession>
<dbReference type="Pfam" id="PF02518">
    <property type="entry name" value="HATPase_c"/>
    <property type="match status" value="1"/>
</dbReference>
<feature type="domain" description="Histidine kinase" evidence="17">
    <location>
        <begin position="243"/>
        <end position="448"/>
    </location>
</feature>